<keyword evidence="2" id="KW-1185">Reference proteome</keyword>
<protein>
    <submittedName>
        <fullName evidence="1">Uncharacterized protein</fullName>
    </submittedName>
</protein>
<evidence type="ECO:0000313" key="1">
    <source>
        <dbReference type="EMBL" id="GAA4968787.1"/>
    </source>
</evidence>
<dbReference type="EMBL" id="BAABIL010000112">
    <property type="protein sequence ID" value="GAA4968787.1"/>
    <property type="molecule type" value="Genomic_DNA"/>
</dbReference>
<gene>
    <name evidence="1" type="ORF">GCM10023225_08870</name>
</gene>
<evidence type="ECO:0000313" key="2">
    <source>
        <dbReference type="Proteomes" id="UP001501195"/>
    </source>
</evidence>
<name>A0ABP9HEA3_9ACTN</name>
<dbReference type="Proteomes" id="UP001501195">
    <property type="component" value="Unassembled WGS sequence"/>
</dbReference>
<reference evidence="2" key="1">
    <citation type="journal article" date="2019" name="Int. J. Syst. Evol. Microbiol.">
        <title>The Global Catalogue of Microorganisms (GCM) 10K type strain sequencing project: providing services to taxonomists for standard genome sequencing and annotation.</title>
        <authorList>
            <consortium name="The Broad Institute Genomics Platform"/>
            <consortium name="The Broad Institute Genome Sequencing Center for Infectious Disease"/>
            <person name="Wu L."/>
            <person name="Ma J."/>
        </authorList>
    </citation>
    <scope>NUCLEOTIDE SEQUENCE [LARGE SCALE GENOMIC DNA]</scope>
    <source>
        <strain evidence="2">JCM 18126</strain>
    </source>
</reference>
<accession>A0ABP9HEA3</accession>
<comment type="caution">
    <text evidence="1">The sequence shown here is derived from an EMBL/GenBank/DDBJ whole genome shotgun (WGS) entry which is preliminary data.</text>
</comment>
<organism evidence="1 2">
    <name type="scientific">Kineococcus glutinatus</name>
    <dbReference type="NCBI Taxonomy" id="1070872"/>
    <lineage>
        <taxon>Bacteria</taxon>
        <taxon>Bacillati</taxon>
        <taxon>Actinomycetota</taxon>
        <taxon>Actinomycetes</taxon>
        <taxon>Kineosporiales</taxon>
        <taxon>Kineosporiaceae</taxon>
        <taxon>Kineococcus</taxon>
    </lineage>
</organism>
<proteinExistence type="predicted"/>
<sequence>MRPVLREVPLFEALHDGTANTPLCVVVAAATADGTARAVRTLHRLELSGFDSEELHLILVRDGRGPMPTAARARIRLLSSVVAGVDVLPHVQRWRYESGDSRTPSRRYDRAVEQFASHLAERSATTPQFSATDRRFLEETS</sequence>